<dbReference type="InterPro" id="IPR044031">
    <property type="entry name" value="TssC1_N"/>
</dbReference>
<dbReference type="Pfam" id="PF18945">
    <property type="entry name" value="VipB_2"/>
    <property type="match status" value="1"/>
</dbReference>
<dbReference type="PANTHER" id="PTHR35565:SF1">
    <property type="entry name" value="TYPE VI SECRETION SYSTEM CONTRACTILE SHEATH LARGE SUBUNIT"/>
    <property type="match status" value="1"/>
</dbReference>
<organism evidence="3 4">
    <name type="scientific">Piscirickettsia salmonis</name>
    <dbReference type="NCBI Taxonomy" id="1238"/>
    <lineage>
        <taxon>Bacteria</taxon>
        <taxon>Pseudomonadati</taxon>
        <taxon>Pseudomonadota</taxon>
        <taxon>Gammaproteobacteria</taxon>
        <taxon>Thiotrichales</taxon>
        <taxon>Piscirickettsiaceae</taxon>
        <taxon>Piscirickettsia</taxon>
    </lineage>
</organism>
<accession>A0A9Q6LN35</accession>
<evidence type="ECO:0000313" key="4">
    <source>
        <dbReference type="Proteomes" id="UP000422232"/>
    </source>
</evidence>
<dbReference type="Pfam" id="PF05943">
    <property type="entry name" value="VipB"/>
    <property type="match status" value="1"/>
</dbReference>
<reference evidence="3 4" key="1">
    <citation type="submission" date="2019-04" db="EMBL/GenBank/DDBJ databases">
        <title>Complete genome sequencing of Piscirickettsia salmonis strain Psal-009.</title>
        <authorList>
            <person name="Schober I."/>
            <person name="Bunk B."/>
            <person name="Sproer C."/>
            <person name="Carril G.P."/>
            <person name="Riedel T."/>
            <person name="Flores-Herrera P.A."/>
            <person name="Nourdin-Galindo G."/>
            <person name="Marshall S.H."/>
            <person name="Overmann J."/>
        </authorList>
    </citation>
    <scope>NUCLEOTIDE SEQUENCE [LARGE SCALE GENOMIC DNA]</scope>
    <source>
        <strain evidence="3 4">Psal-009</strain>
    </source>
</reference>
<protein>
    <submittedName>
        <fullName evidence="3">Type VI secretion protein, EvpB/ family</fullName>
    </submittedName>
</protein>
<dbReference type="InterPro" id="IPR044032">
    <property type="entry name" value="TssC1_C"/>
</dbReference>
<sequence length="480" mass="53959">MDKTTTTENISLNDLLLSASLTTETSDYLPMISDDLSTVNEKVSDEERLISSVAALLVNLDEDEQNNGFNKSMIQGLIHRVDSIINNQVNEVLHAPEFQRLESTWCSIDDLIKNTNFRANIKIDLFDADKEEIAEDFECNSSDMTGSALFKKVYTEEYDQYGGEPYGSIIGLYEFKHTPKDIEWLKNMSKLAAASHSPFTASVGPQFFGCNTAEELSNIKDLEGLMKHPKYGGWNAFRETDEAAYIALTLPRYMVRLPYDPVNNPAGNILRSFKEDTSGHDNKGYLWGNASMLFARNLVRAFENTGWCQSIRGPKGGGEISGLPVHTFNTRGQEEIKIPVEFAIPDYRELEFANSGFMPLIYQKGSANACFFSTQSLRAPEEFVDPKDSENAKLVTNLAYTMSVTRIAHYVKRMMRDNIGSSAEQNYIQKQMTSWVTNYVSEITNPDDITIGRFPFKKADVSVTPTPGEPGWFHCIALNE</sequence>
<dbReference type="PANTHER" id="PTHR35565">
    <property type="entry name" value="CYTOPLASMIC PROTEIN-RELATED"/>
    <property type="match status" value="1"/>
</dbReference>
<dbReference type="InterPro" id="IPR010269">
    <property type="entry name" value="T6SS_TssC-like"/>
</dbReference>
<dbReference type="EMBL" id="CP038908">
    <property type="protein sequence ID" value="QGO06353.1"/>
    <property type="molecule type" value="Genomic_DNA"/>
</dbReference>
<dbReference type="RefSeq" id="WP_155047118.1">
    <property type="nucleotide sequence ID" value="NZ_CP038893.1"/>
</dbReference>
<name>A0A9Q6LN35_PISSA</name>
<feature type="domain" description="TssC1 N-terminal" evidence="1">
    <location>
        <begin position="77"/>
        <end position="377"/>
    </location>
</feature>
<proteinExistence type="predicted"/>
<feature type="domain" description="TssC1 C-terminal" evidence="2">
    <location>
        <begin position="388"/>
        <end position="476"/>
    </location>
</feature>
<gene>
    <name evidence="3" type="ORF">Psal009_02264</name>
</gene>
<dbReference type="Proteomes" id="UP000422232">
    <property type="component" value="Chromosome"/>
</dbReference>
<keyword evidence="4" id="KW-1185">Reference proteome</keyword>
<evidence type="ECO:0000259" key="2">
    <source>
        <dbReference type="Pfam" id="PF18945"/>
    </source>
</evidence>
<evidence type="ECO:0000313" key="3">
    <source>
        <dbReference type="EMBL" id="QGO06353.1"/>
    </source>
</evidence>
<dbReference type="NCBIfam" id="TIGR03355">
    <property type="entry name" value="VI_chp_2"/>
    <property type="match status" value="1"/>
</dbReference>
<evidence type="ECO:0000259" key="1">
    <source>
        <dbReference type="Pfam" id="PF05943"/>
    </source>
</evidence>
<dbReference type="AlphaFoldDB" id="A0A9Q6LN35"/>